<reference evidence="6" key="1">
    <citation type="submission" date="2016-04" db="EMBL/GenBank/DDBJ databases">
        <authorList>
            <person name="Evans L.H."/>
            <person name="Alamgir A."/>
            <person name="Owens N."/>
            <person name="Weber N.D."/>
            <person name="Virtaneva K."/>
            <person name="Barbian K."/>
            <person name="Babar A."/>
            <person name="Rosenke K."/>
        </authorList>
    </citation>
    <scope>NUCLEOTIDE SEQUENCE</scope>
    <source>
        <strain evidence="6">86</strain>
    </source>
</reference>
<accession>A0A212KMU1</accession>
<keyword evidence="3" id="KW-0238">DNA-binding</keyword>
<evidence type="ECO:0000256" key="1">
    <source>
        <dbReference type="ARBA" id="ARBA00009437"/>
    </source>
</evidence>
<name>A0A212KMU1_9PROT</name>
<dbReference type="PANTHER" id="PTHR30537:SF72">
    <property type="entry name" value="LYSR FAMILY TRANSCRIPTIONAL REGULATOR"/>
    <property type="match status" value="1"/>
</dbReference>
<dbReference type="InterPro" id="IPR036390">
    <property type="entry name" value="WH_DNA-bd_sf"/>
</dbReference>
<keyword evidence="4" id="KW-0804">Transcription</keyword>
<evidence type="ECO:0000256" key="4">
    <source>
        <dbReference type="ARBA" id="ARBA00023163"/>
    </source>
</evidence>
<sequence>MDSLGALNVFVQAADARSFTVAGRQLGVSSSAVGKSIARLEDRLGVRLFHRSTRAVTLTPEGNLFLERCRRIFCEMEAAELELSQTHAHPRGVLRVGLPLVGMLMMPSLSSFMRTWPEIELDLDFTDRLVDVIEEGFDAVIRTGEASDSRLMTRSLGEFSYKLVGAPAYFRTSGVPCTPADLATHRCLLHRYPSTGKLEDWFVAGTEGPPVESLPRAAVSSAVEPLLDMAERGLGLACLPDFAVRDRLSEGTLVSVLDGAIRHSGTFRILWPSSRYLSPKLRVFVDFMAENLFGRAGDPARDGRHRGGHSR</sequence>
<dbReference type="InterPro" id="IPR036388">
    <property type="entry name" value="WH-like_DNA-bd_sf"/>
</dbReference>
<dbReference type="Pfam" id="PF00126">
    <property type="entry name" value="HTH_1"/>
    <property type="match status" value="1"/>
</dbReference>
<dbReference type="GO" id="GO:0006351">
    <property type="term" value="P:DNA-templated transcription"/>
    <property type="evidence" value="ECO:0007669"/>
    <property type="project" value="TreeGrafter"/>
</dbReference>
<dbReference type="GO" id="GO:0043565">
    <property type="term" value="F:sequence-specific DNA binding"/>
    <property type="evidence" value="ECO:0007669"/>
    <property type="project" value="TreeGrafter"/>
</dbReference>
<dbReference type="CDD" id="cd08476">
    <property type="entry name" value="PBP2_CrgA_like_7"/>
    <property type="match status" value="1"/>
</dbReference>
<dbReference type="Gene3D" id="3.40.190.290">
    <property type="match status" value="1"/>
</dbReference>
<dbReference type="InterPro" id="IPR005119">
    <property type="entry name" value="LysR_subst-bd"/>
</dbReference>
<dbReference type="EMBL" id="FLUO01000003">
    <property type="protein sequence ID" value="SBW12952.1"/>
    <property type="molecule type" value="Genomic_DNA"/>
</dbReference>
<organism evidence="6">
    <name type="scientific">uncultured Alphaproteobacteria bacterium</name>
    <dbReference type="NCBI Taxonomy" id="91750"/>
    <lineage>
        <taxon>Bacteria</taxon>
        <taxon>Pseudomonadati</taxon>
        <taxon>Pseudomonadota</taxon>
        <taxon>Alphaproteobacteria</taxon>
        <taxon>environmental samples</taxon>
    </lineage>
</organism>
<dbReference type="FunFam" id="1.10.10.10:FF:000001">
    <property type="entry name" value="LysR family transcriptional regulator"/>
    <property type="match status" value="1"/>
</dbReference>
<evidence type="ECO:0000256" key="3">
    <source>
        <dbReference type="ARBA" id="ARBA00023125"/>
    </source>
</evidence>
<protein>
    <submittedName>
        <fullName evidence="6">Transcriptional regulator, LysR family</fullName>
    </submittedName>
</protein>
<dbReference type="PANTHER" id="PTHR30537">
    <property type="entry name" value="HTH-TYPE TRANSCRIPTIONAL REGULATOR"/>
    <property type="match status" value="1"/>
</dbReference>
<dbReference type="AlphaFoldDB" id="A0A212KMU1"/>
<keyword evidence="2" id="KW-0805">Transcription regulation</keyword>
<evidence type="ECO:0000259" key="5">
    <source>
        <dbReference type="PROSITE" id="PS50931"/>
    </source>
</evidence>
<comment type="similarity">
    <text evidence="1">Belongs to the LysR transcriptional regulatory family.</text>
</comment>
<dbReference type="SUPFAM" id="SSF53850">
    <property type="entry name" value="Periplasmic binding protein-like II"/>
    <property type="match status" value="1"/>
</dbReference>
<dbReference type="Pfam" id="PF03466">
    <property type="entry name" value="LysR_substrate"/>
    <property type="match status" value="1"/>
</dbReference>
<dbReference type="PRINTS" id="PR00039">
    <property type="entry name" value="HTHLYSR"/>
</dbReference>
<proteinExistence type="inferred from homology"/>
<dbReference type="GO" id="GO:0003700">
    <property type="term" value="F:DNA-binding transcription factor activity"/>
    <property type="evidence" value="ECO:0007669"/>
    <property type="project" value="InterPro"/>
</dbReference>
<evidence type="ECO:0000256" key="2">
    <source>
        <dbReference type="ARBA" id="ARBA00023015"/>
    </source>
</evidence>
<dbReference type="InterPro" id="IPR058163">
    <property type="entry name" value="LysR-type_TF_proteobact-type"/>
</dbReference>
<dbReference type="Gene3D" id="1.10.10.10">
    <property type="entry name" value="Winged helix-like DNA-binding domain superfamily/Winged helix DNA-binding domain"/>
    <property type="match status" value="1"/>
</dbReference>
<dbReference type="PROSITE" id="PS50931">
    <property type="entry name" value="HTH_LYSR"/>
    <property type="match status" value="1"/>
</dbReference>
<dbReference type="InterPro" id="IPR000847">
    <property type="entry name" value="LysR_HTH_N"/>
</dbReference>
<dbReference type="SUPFAM" id="SSF46785">
    <property type="entry name" value="Winged helix' DNA-binding domain"/>
    <property type="match status" value="1"/>
</dbReference>
<gene>
    <name evidence="6" type="ORF">KL86APRO_30443</name>
</gene>
<feature type="domain" description="HTH lysR-type" evidence="5">
    <location>
        <begin position="1"/>
        <end position="59"/>
    </location>
</feature>
<evidence type="ECO:0000313" key="6">
    <source>
        <dbReference type="EMBL" id="SBW12952.1"/>
    </source>
</evidence>